<dbReference type="Proteomes" id="UP000018934">
    <property type="component" value="Chromosome"/>
</dbReference>
<dbReference type="Pfam" id="PF13545">
    <property type="entry name" value="HTH_Crp_2"/>
    <property type="match status" value="1"/>
</dbReference>
<evidence type="ECO:0000313" key="6">
    <source>
        <dbReference type="Proteomes" id="UP000018934"/>
    </source>
</evidence>
<keyword evidence="3" id="KW-0804">Transcription</keyword>
<dbReference type="InterPro" id="IPR012318">
    <property type="entry name" value="HTH_CRP"/>
</dbReference>
<evidence type="ECO:0000259" key="4">
    <source>
        <dbReference type="PROSITE" id="PS51063"/>
    </source>
</evidence>
<accession>A0ABN4BXZ2</accession>
<dbReference type="Pfam" id="PF00027">
    <property type="entry name" value="cNMP_binding"/>
    <property type="match status" value="1"/>
</dbReference>
<reference evidence="5 6" key="1">
    <citation type="journal article" date="2013" name="Stand. Genomic Sci.">
        <title>Complete genome sequence of Dehalobacter restrictus PER-K23(T.).</title>
        <authorList>
            <person name="Kruse T."/>
            <person name="Maillard J."/>
            <person name="Goodwin L."/>
            <person name="Woyke T."/>
            <person name="Teshima H."/>
            <person name="Bruce D."/>
            <person name="Detter C."/>
            <person name="Tapia R."/>
            <person name="Han C."/>
            <person name="Huntemann M."/>
            <person name="Wei C.L."/>
            <person name="Han J."/>
            <person name="Chen A."/>
            <person name="Kyrpides N."/>
            <person name="Szeto E."/>
            <person name="Markowitz V."/>
            <person name="Ivanova N."/>
            <person name="Pagani I."/>
            <person name="Pati A."/>
            <person name="Pitluck S."/>
            <person name="Nolan M."/>
            <person name="Holliger C."/>
            <person name="Smidt H."/>
        </authorList>
    </citation>
    <scope>NUCLEOTIDE SEQUENCE [LARGE SCALE GENOMIC DNA]</scope>
    <source>
        <strain evidence="6">DSM 9455</strain>
    </source>
</reference>
<evidence type="ECO:0000256" key="3">
    <source>
        <dbReference type="ARBA" id="ARBA00023163"/>
    </source>
</evidence>
<dbReference type="EMBL" id="CP007033">
    <property type="protein sequence ID" value="AHF10426.1"/>
    <property type="molecule type" value="Genomic_DNA"/>
</dbReference>
<keyword evidence="2" id="KW-0238">DNA-binding</keyword>
<dbReference type="InterPro" id="IPR000595">
    <property type="entry name" value="cNMP-bd_dom"/>
</dbReference>
<dbReference type="Gene3D" id="2.60.120.10">
    <property type="entry name" value="Jelly Rolls"/>
    <property type="match status" value="1"/>
</dbReference>
<evidence type="ECO:0000256" key="1">
    <source>
        <dbReference type="ARBA" id="ARBA00023015"/>
    </source>
</evidence>
<dbReference type="InterPro" id="IPR050397">
    <property type="entry name" value="Env_Response_Regulators"/>
</dbReference>
<proteinExistence type="predicted"/>
<dbReference type="PANTHER" id="PTHR24567:SF26">
    <property type="entry name" value="REGULATORY PROTEIN YEIL"/>
    <property type="match status" value="1"/>
</dbReference>
<dbReference type="InterPro" id="IPR036388">
    <property type="entry name" value="WH-like_DNA-bd_sf"/>
</dbReference>
<dbReference type="Gene3D" id="1.10.10.10">
    <property type="entry name" value="Winged helix-like DNA-binding domain superfamily/Winged helix DNA-binding domain"/>
    <property type="match status" value="1"/>
</dbReference>
<protein>
    <submittedName>
        <fullName evidence="5">Cyclic nucleotide-binding protein</fullName>
    </submittedName>
</protein>
<feature type="domain" description="HTH crp-type" evidence="4">
    <location>
        <begin position="143"/>
        <end position="216"/>
    </location>
</feature>
<sequence length="228" mass="26583">MGEVLRGCVLPDTFYPVENLCDYLDFGSQRSYRKGEAVLLPDEVLGKIIFVLSGRLKVSTITPDGREKFIYSAGQYCLMDRLFSFEEDHILIIAVEDSKVCFFTKEQLLMVFKQDEELIIDVLRNFASKVYYFLNQTNELNLYSPSARILRLLYELYKSKGKYKNNTWEINIYLPNKGISEITGLHFVTVSKIFGYLKRQKILKKTKTKIIIYDVERLKSLIDEGITY</sequence>
<evidence type="ECO:0000256" key="2">
    <source>
        <dbReference type="ARBA" id="ARBA00023125"/>
    </source>
</evidence>
<dbReference type="SMART" id="SM00419">
    <property type="entry name" value="HTH_CRP"/>
    <property type="match status" value="1"/>
</dbReference>
<dbReference type="CDD" id="cd00038">
    <property type="entry name" value="CAP_ED"/>
    <property type="match status" value="1"/>
</dbReference>
<dbReference type="InterPro" id="IPR018490">
    <property type="entry name" value="cNMP-bd_dom_sf"/>
</dbReference>
<dbReference type="RefSeq" id="WP_025205929.1">
    <property type="nucleotide sequence ID" value="NZ_CP007033.1"/>
</dbReference>
<name>A0ABN4BXZ2_DEHRP</name>
<dbReference type="SUPFAM" id="SSF46785">
    <property type="entry name" value="Winged helix' DNA-binding domain"/>
    <property type="match status" value="1"/>
</dbReference>
<dbReference type="PROSITE" id="PS51063">
    <property type="entry name" value="HTH_CRP_2"/>
    <property type="match status" value="1"/>
</dbReference>
<dbReference type="InterPro" id="IPR014710">
    <property type="entry name" value="RmlC-like_jellyroll"/>
</dbReference>
<evidence type="ECO:0000313" key="5">
    <source>
        <dbReference type="EMBL" id="AHF10426.1"/>
    </source>
</evidence>
<keyword evidence="1" id="KW-0805">Transcription regulation</keyword>
<gene>
    <name evidence="5" type="ORF">DEHRE_10335</name>
</gene>
<dbReference type="PANTHER" id="PTHR24567">
    <property type="entry name" value="CRP FAMILY TRANSCRIPTIONAL REGULATORY PROTEIN"/>
    <property type="match status" value="1"/>
</dbReference>
<keyword evidence="6" id="KW-1185">Reference proteome</keyword>
<dbReference type="SUPFAM" id="SSF51206">
    <property type="entry name" value="cAMP-binding domain-like"/>
    <property type="match status" value="1"/>
</dbReference>
<organism evidence="5 6">
    <name type="scientific">Dehalobacter restrictus (strain DSM 9455 / PER-K23)</name>
    <dbReference type="NCBI Taxonomy" id="871738"/>
    <lineage>
        <taxon>Bacteria</taxon>
        <taxon>Bacillati</taxon>
        <taxon>Bacillota</taxon>
        <taxon>Clostridia</taxon>
        <taxon>Eubacteriales</taxon>
        <taxon>Desulfitobacteriaceae</taxon>
        <taxon>Dehalobacter</taxon>
    </lineage>
</organism>
<dbReference type="InterPro" id="IPR036390">
    <property type="entry name" value="WH_DNA-bd_sf"/>
</dbReference>